<dbReference type="PANTHER" id="PTHR34075:SF5">
    <property type="entry name" value="BLR3430 PROTEIN"/>
    <property type="match status" value="1"/>
</dbReference>
<dbReference type="OrthoDB" id="9785144at2"/>
<evidence type="ECO:0000313" key="2">
    <source>
        <dbReference type="EMBL" id="PJZ25832.1"/>
    </source>
</evidence>
<organism evidence="2 3">
    <name type="scientific">Leptospira hartskeerlii</name>
    <dbReference type="NCBI Taxonomy" id="2023177"/>
    <lineage>
        <taxon>Bacteria</taxon>
        <taxon>Pseudomonadati</taxon>
        <taxon>Spirochaetota</taxon>
        <taxon>Spirochaetia</taxon>
        <taxon>Leptospirales</taxon>
        <taxon>Leptospiraceae</taxon>
        <taxon>Leptospira</taxon>
    </lineage>
</organism>
<dbReference type="EMBL" id="NPDN01000004">
    <property type="protein sequence ID" value="PJZ25832.1"/>
    <property type="molecule type" value="Genomic_DNA"/>
</dbReference>
<keyword evidence="3" id="KW-1185">Reference proteome</keyword>
<proteinExistence type="predicted"/>
<dbReference type="RefSeq" id="WP_100706472.1">
    <property type="nucleotide sequence ID" value="NZ_NPDL01000001.1"/>
</dbReference>
<dbReference type="Proteomes" id="UP000232196">
    <property type="component" value="Unassembled WGS sequence"/>
</dbReference>
<dbReference type="Pfam" id="PF01796">
    <property type="entry name" value="OB_ChsH2_C"/>
    <property type="match status" value="1"/>
</dbReference>
<dbReference type="InterPro" id="IPR052513">
    <property type="entry name" value="Thioester_dehydratase-like"/>
</dbReference>
<comment type="caution">
    <text evidence="2">The sequence shown here is derived from an EMBL/GenBank/DDBJ whole genome shotgun (WGS) entry which is preliminary data.</text>
</comment>
<accession>A0A2M9XE30</accession>
<dbReference type="PANTHER" id="PTHR34075">
    <property type="entry name" value="BLR3430 PROTEIN"/>
    <property type="match status" value="1"/>
</dbReference>
<reference evidence="2 3" key="1">
    <citation type="submission" date="2017-07" db="EMBL/GenBank/DDBJ databases">
        <title>Leptospira spp. isolated from tropical soils.</title>
        <authorList>
            <person name="Thibeaux R."/>
            <person name="Iraola G."/>
            <person name="Ferres I."/>
            <person name="Bierque E."/>
            <person name="Girault D."/>
            <person name="Soupe-Gilbert M.-E."/>
            <person name="Picardeau M."/>
            <person name="Goarant C."/>
        </authorList>
    </citation>
    <scope>NUCLEOTIDE SEQUENCE [LARGE SCALE GENOMIC DNA]</scope>
    <source>
        <strain evidence="2 3">MCA1-C-A1</strain>
    </source>
</reference>
<gene>
    <name evidence="2" type="ORF">CH357_09365</name>
</gene>
<dbReference type="InterPro" id="IPR012340">
    <property type="entry name" value="NA-bd_OB-fold"/>
</dbReference>
<name>A0A2M9XE30_9LEPT</name>
<evidence type="ECO:0000313" key="3">
    <source>
        <dbReference type="Proteomes" id="UP000232196"/>
    </source>
</evidence>
<feature type="domain" description="ChsH2 C-terminal OB-fold" evidence="1">
    <location>
        <begin position="42"/>
        <end position="103"/>
    </location>
</feature>
<dbReference type="InterPro" id="IPR002878">
    <property type="entry name" value="ChsH2_C"/>
</dbReference>
<dbReference type="SUPFAM" id="SSF50249">
    <property type="entry name" value="Nucleic acid-binding proteins"/>
    <property type="match status" value="1"/>
</dbReference>
<sequence length="119" mass="12798">MAEIMEAHSLTGKKCKSCGFEATDPVVSCTSCGSDDVEPKTFSGKGKVYTYTVVHVGFGHLAPRAPYVLAVIELEEGAKTMSIIEGEYQGKPITESIAIDMPVLFDRTETSTGFIFKPA</sequence>
<dbReference type="AlphaFoldDB" id="A0A2M9XE30"/>
<protein>
    <recommendedName>
        <fullName evidence="1">ChsH2 C-terminal OB-fold domain-containing protein</fullName>
    </recommendedName>
</protein>
<evidence type="ECO:0000259" key="1">
    <source>
        <dbReference type="Pfam" id="PF01796"/>
    </source>
</evidence>